<keyword evidence="3" id="KW-1185">Reference proteome</keyword>
<organism evidence="2 3">
    <name type="scientific">Paludisphaera mucosa</name>
    <dbReference type="NCBI Taxonomy" id="3030827"/>
    <lineage>
        <taxon>Bacteria</taxon>
        <taxon>Pseudomonadati</taxon>
        <taxon>Planctomycetota</taxon>
        <taxon>Planctomycetia</taxon>
        <taxon>Isosphaerales</taxon>
        <taxon>Isosphaeraceae</taxon>
        <taxon>Paludisphaera</taxon>
    </lineage>
</organism>
<dbReference type="InterPro" id="IPR006311">
    <property type="entry name" value="TAT_signal"/>
</dbReference>
<dbReference type="Gene3D" id="1.50.10.20">
    <property type="match status" value="2"/>
</dbReference>
<name>A0ABT6FDF3_9BACT</name>
<dbReference type="Proteomes" id="UP001216907">
    <property type="component" value="Unassembled WGS sequence"/>
</dbReference>
<dbReference type="InterPro" id="IPR008930">
    <property type="entry name" value="Terpenoid_cyclase/PrenylTrfase"/>
</dbReference>
<accession>A0ABT6FDF3</accession>
<comment type="caution">
    <text evidence="2">The sequence shown here is derived from an EMBL/GenBank/DDBJ whole genome shotgun (WGS) entry which is preliminary data.</text>
</comment>
<protein>
    <submittedName>
        <fullName evidence="2">Terpene cyclase/mutase family protein</fullName>
    </submittedName>
</protein>
<dbReference type="SUPFAM" id="SSF48239">
    <property type="entry name" value="Terpenoid cyclases/Protein prenyltransferases"/>
    <property type="match status" value="1"/>
</dbReference>
<dbReference type="PROSITE" id="PS51318">
    <property type="entry name" value="TAT"/>
    <property type="match status" value="1"/>
</dbReference>
<proteinExistence type="predicted"/>
<dbReference type="CDD" id="cd00688">
    <property type="entry name" value="ISOPREN_C2_like"/>
    <property type="match status" value="1"/>
</dbReference>
<evidence type="ECO:0000256" key="1">
    <source>
        <dbReference type="SAM" id="MobiDB-lite"/>
    </source>
</evidence>
<evidence type="ECO:0000313" key="3">
    <source>
        <dbReference type="Proteomes" id="UP001216907"/>
    </source>
</evidence>
<dbReference type="EMBL" id="JARRAG010000002">
    <property type="protein sequence ID" value="MDG3005613.1"/>
    <property type="molecule type" value="Genomic_DNA"/>
</dbReference>
<evidence type="ECO:0000313" key="2">
    <source>
        <dbReference type="EMBL" id="MDG3005613.1"/>
    </source>
</evidence>
<reference evidence="2 3" key="1">
    <citation type="submission" date="2023-03" db="EMBL/GenBank/DDBJ databases">
        <title>Paludisphaera mucosa sp. nov. a novel planctomycete from northern fen.</title>
        <authorList>
            <person name="Ivanova A."/>
        </authorList>
    </citation>
    <scope>NUCLEOTIDE SEQUENCE [LARGE SCALE GENOMIC DNA]</scope>
    <source>
        <strain evidence="2 3">Pla2</strain>
    </source>
</reference>
<gene>
    <name evidence="2" type="ORF">PZE19_17640</name>
</gene>
<feature type="region of interest" description="Disordered" evidence="1">
    <location>
        <begin position="149"/>
        <end position="174"/>
    </location>
</feature>
<sequence>MSVSTRRSFLENSAGALAMAAVSGPLSGRSVAQEATPTTADALTAKAVRFLRSRQDADGVWSADRKEPGVTALAVTALLRSGLAGPSDPAVVKALAYLETFVKPEGGLPDAAHANYATAVALMAFHHANTDGRYDALVRGSQAFLKDKQWDEKEGKTPSDPFYGGSGYGGRSNRPDLSNTTFMLEALRDSGVPSSDPAYQRAVVFISRCQNLDSEFNDQPWAKKVNDGGFIYTPANGGTSMAPPEENGGLRSYASMTYAGLKSLIYAGLTLDDPRAKAALEYLKKHYTVDENPGLGQRGLYYYYQVFGKTLALLGSDKFQDAAGVEHDWRADLIAALAKRQGANGEWVNPNDGFMEGDANLVTAYGLLALASTRRKAS</sequence>
<dbReference type="RefSeq" id="WP_277861944.1">
    <property type="nucleotide sequence ID" value="NZ_JARRAG010000002.1"/>
</dbReference>